<dbReference type="SUPFAM" id="SSF158446">
    <property type="entry name" value="IVS-encoded protein-like"/>
    <property type="match status" value="1"/>
</dbReference>
<organism evidence="1 2">
    <name type="scientific">Myroides guanonis</name>
    <dbReference type="NCBI Taxonomy" id="1150112"/>
    <lineage>
        <taxon>Bacteria</taxon>
        <taxon>Pseudomonadati</taxon>
        <taxon>Bacteroidota</taxon>
        <taxon>Flavobacteriia</taxon>
        <taxon>Flavobacteriales</taxon>
        <taxon>Flavobacteriaceae</taxon>
        <taxon>Myroides</taxon>
    </lineage>
</organism>
<name>A0A1I3L2E9_9FLAO</name>
<dbReference type="RefSeq" id="WP_090677540.1">
    <property type="nucleotide sequence ID" value="NZ_FORU01000001.1"/>
</dbReference>
<evidence type="ECO:0000313" key="1">
    <source>
        <dbReference type="EMBL" id="SFI78901.1"/>
    </source>
</evidence>
<sequence>MHQFYFEKLQVWQNARLFVKDIYLATADFPSDEKYGVISQLRRATMSIAANIAEGMSRTTDKDKLRFLNQAYSSGIEVVSFLILSFDLDYLILDVYNYLREQVEKVTNQILALSKRIKIDMKE</sequence>
<dbReference type="InterPro" id="IPR012657">
    <property type="entry name" value="23S_rRNA-intervening_sequence"/>
</dbReference>
<dbReference type="OrthoDB" id="9811959at2"/>
<dbReference type="CDD" id="cd16377">
    <property type="entry name" value="23S_rRNA_IVP_like"/>
    <property type="match status" value="1"/>
</dbReference>
<proteinExistence type="predicted"/>
<dbReference type="PANTHER" id="PTHR38471">
    <property type="entry name" value="FOUR HELIX BUNDLE PROTEIN"/>
    <property type="match status" value="1"/>
</dbReference>
<evidence type="ECO:0000313" key="2">
    <source>
        <dbReference type="Proteomes" id="UP000243887"/>
    </source>
</evidence>
<reference evidence="2" key="1">
    <citation type="submission" date="2016-10" db="EMBL/GenBank/DDBJ databases">
        <authorList>
            <person name="Varghese N."/>
            <person name="Submissions S."/>
        </authorList>
    </citation>
    <scope>NUCLEOTIDE SEQUENCE [LARGE SCALE GENOMIC DNA]</scope>
    <source>
        <strain evidence="2">DSM 26542</strain>
    </source>
</reference>
<dbReference type="STRING" id="1150112.SAMN04487893_101150"/>
<protein>
    <submittedName>
        <fullName evidence="1">Four helix bundle protein</fullName>
    </submittedName>
</protein>
<dbReference type="NCBIfam" id="TIGR02436">
    <property type="entry name" value="four helix bundle protein"/>
    <property type="match status" value="1"/>
</dbReference>
<dbReference type="PANTHER" id="PTHR38471:SF2">
    <property type="entry name" value="FOUR HELIX BUNDLE PROTEIN"/>
    <property type="match status" value="1"/>
</dbReference>
<dbReference type="Pfam" id="PF05635">
    <property type="entry name" value="23S_rRNA_IVP"/>
    <property type="match status" value="1"/>
</dbReference>
<accession>A0A1I3L2E9</accession>
<dbReference type="AlphaFoldDB" id="A0A1I3L2E9"/>
<dbReference type="Gene3D" id="1.20.1440.60">
    <property type="entry name" value="23S rRNA-intervening sequence"/>
    <property type="match status" value="1"/>
</dbReference>
<dbReference type="Proteomes" id="UP000243887">
    <property type="component" value="Unassembled WGS sequence"/>
</dbReference>
<dbReference type="EMBL" id="FORU01000001">
    <property type="protein sequence ID" value="SFI78901.1"/>
    <property type="molecule type" value="Genomic_DNA"/>
</dbReference>
<keyword evidence="2" id="KW-1185">Reference proteome</keyword>
<dbReference type="InterPro" id="IPR036583">
    <property type="entry name" value="23S_rRNA_IVS_sf"/>
</dbReference>
<gene>
    <name evidence="1" type="ORF">SAMN04487893_101150</name>
</gene>